<proteinExistence type="predicted"/>
<dbReference type="EMBL" id="FTMS01000002">
    <property type="protein sequence ID" value="SIP99589.1"/>
    <property type="molecule type" value="Genomic_DNA"/>
</dbReference>
<dbReference type="Proteomes" id="UP000186400">
    <property type="component" value="Unassembled WGS sequence"/>
</dbReference>
<protein>
    <submittedName>
        <fullName evidence="2">Uncharacterized protein</fullName>
    </submittedName>
</protein>
<feature type="compositionally biased region" description="Polar residues" evidence="1">
    <location>
        <begin position="65"/>
        <end position="81"/>
    </location>
</feature>
<keyword evidence="3" id="KW-1185">Reference proteome</keyword>
<name>A0A1N6P5K5_9SPIO</name>
<evidence type="ECO:0000313" key="2">
    <source>
        <dbReference type="EMBL" id="SIP99589.1"/>
    </source>
</evidence>
<evidence type="ECO:0000256" key="1">
    <source>
        <dbReference type="SAM" id="MobiDB-lite"/>
    </source>
</evidence>
<accession>A0A1N6P5K5</accession>
<evidence type="ECO:0000313" key="3">
    <source>
        <dbReference type="Proteomes" id="UP000186400"/>
    </source>
</evidence>
<dbReference type="RefSeq" id="WP_076487685.1">
    <property type="nucleotide sequence ID" value="NZ_FTMS01000002.1"/>
</dbReference>
<feature type="region of interest" description="Disordered" evidence="1">
    <location>
        <begin position="55"/>
        <end position="90"/>
    </location>
</feature>
<dbReference type="STRING" id="159291.SAMN05920897_102138"/>
<gene>
    <name evidence="2" type="ORF">SAMN05920897_102138</name>
</gene>
<dbReference type="AlphaFoldDB" id="A0A1N6P5K5"/>
<dbReference type="OrthoDB" id="9966730at2"/>
<sequence>MSDVEFFSVSHEESLALMKHLRTQEEIIEPVLADFLLRLERRLFAVHSIEEMESLMESAHRPRQGQRTNLSESGHSQSRQRISGRKGGIS</sequence>
<reference evidence="2 3" key="1">
    <citation type="submission" date="2017-01" db="EMBL/GenBank/DDBJ databases">
        <authorList>
            <person name="Mah S.A."/>
            <person name="Swanson W.J."/>
            <person name="Moy G.W."/>
            <person name="Vacquier V.D."/>
        </authorList>
    </citation>
    <scope>NUCLEOTIDE SEQUENCE [LARGE SCALE GENOMIC DNA]</scope>
    <source>
        <strain evidence="2 3">ASpG1</strain>
    </source>
</reference>
<organism evidence="2 3">
    <name type="scientific">Alkalispirochaeta americana</name>
    <dbReference type="NCBI Taxonomy" id="159291"/>
    <lineage>
        <taxon>Bacteria</taxon>
        <taxon>Pseudomonadati</taxon>
        <taxon>Spirochaetota</taxon>
        <taxon>Spirochaetia</taxon>
        <taxon>Spirochaetales</taxon>
        <taxon>Spirochaetaceae</taxon>
        <taxon>Alkalispirochaeta</taxon>
    </lineage>
</organism>